<evidence type="ECO:0000313" key="2">
    <source>
        <dbReference type="EMBL" id="EGO19904.1"/>
    </source>
</evidence>
<feature type="compositionally biased region" description="Basic and acidic residues" evidence="1">
    <location>
        <begin position="90"/>
        <end position="104"/>
    </location>
</feature>
<protein>
    <submittedName>
        <fullName evidence="2">Uncharacterized protein</fullName>
    </submittedName>
</protein>
<dbReference type="KEGG" id="sla:SERLADRAFT_442720"/>
<reference evidence="2" key="1">
    <citation type="submission" date="2011-04" db="EMBL/GenBank/DDBJ databases">
        <title>Evolution of plant cell wall degrading machinery underlies the functional diversity of forest fungi.</title>
        <authorList>
            <consortium name="US DOE Joint Genome Institute (JGI-PGF)"/>
            <person name="Eastwood D.C."/>
            <person name="Floudas D."/>
            <person name="Binder M."/>
            <person name="Majcherczyk A."/>
            <person name="Schneider P."/>
            <person name="Aerts A."/>
            <person name="Asiegbu F.O."/>
            <person name="Baker S.E."/>
            <person name="Barry K."/>
            <person name="Bendiksby M."/>
            <person name="Blumentritt M."/>
            <person name="Coutinho P.M."/>
            <person name="Cullen D."/>
            <person name="Cullen D."/>
            <person name="Gathman A."/>
            <person name="Goodell B."/>
            <person name="Henrissat B."/>
            <person name="Ihrmark K."/>
            <person name="Kauserud H."/>
            <person name="Kohler A."/>
            <person name="LaButti K."/>
            <person name="Lapidus A."/>
            <person name="Lavin J.L."/>
            <person name="Lee Y.-H."/>
            <person name="Lindquist E."/>
            <person name="Lilly W."/>
            <person name="Lucas S."/>
            <person name="Morin E."/>
            <person name="Murat C."/>
            <person name="Oguiza J.A."/>
            <person name="Park J."/>
            <person name="Pisabarro A.G."/>
            <person name="Riley R."/>
            <person name="Rosling A."/>
            <person name="Salamov A."/>
            <person name="Schmidt O."/>
            <person name="Schmutz J."/>
            <person name="Skrede I."/>
            <person name="Stenlid J."/>
            <person name="Wiebenga A."/>
            <person name="Xie X."/>
            <person name="Kues U."/>
            <person name="Hibbett D.S."/>
            <person name="Hoffmeister D."/>
            <person name="Hogberg N."/>
            <person name="Martin F."/>
            <person name="Grigoriev I.V."/>
            <person name="Watkinson S.C."/>
        </authorList>
    </citation>
    <scope>NUCLEOTIDE SEQUENCE</scope>
    <source>
        <strain evidence="2">S7.9</strain>
    </source>
</reference>
<name>F8PAR6_SERL9</name>
<evidence type="ECO:0000256" key="1">
    <source>
        <dbReference type="SAM" id="MobiDB-lite"/>
    </source>
</evidence>
<dbReference type="AlphaFoldDB" id="F8PAR6"/>
<dbReference type="GeneID" id="18815774"/>
<organism>
    <name type="scientific">Serpula lacrymans var. lacrymans (strain S7.9)</name>
    <name type="common">Dry rot fungus</name>
    <dbReference type="NCBI Taxonomy" id="578457"/>
    <lineage>
        <taxon>Eukaryota</taxon>
        <taxon>Fungi</taxon>
        <taxon>Dikarya</taxon>
        <taxon>Basidiomycota</taxon>
        <taxon>Agaricomycotina</taxon>
        <taxon>Agaricomycetes</taxon>
        <taxon>Agaricomycetidae</taxon>
        <taxon>Boletales</taxon>
        <taxon>Coniophorineae</taxon>
        <taxon>Serpulaceae</taxon>
        <taxon>Serpula</taxon>
    </lineage>
</organism>
<proteinExistence type="predicted"/>
<dbReference type="Proteomes" id="UP000008064">
    <property type="component" value="Unassembled WGS sequence"/>
</dbReference>
<dbReference type="EMBL" id="GL945442">
    <property type="protein sequence ID" value="EGO19904.1"/>
    <property type="molecule type" value="Genomic_DNA"/>
</dbReference>
<dbReference type="HOGENOM" id="CLU_152691_0_0_1"/>
<feature type="compositionally biased region" description="Basic and acidic residues" evidence="1">
    <location>
        <begin position="26"/>
        <end position="36"/>
    </location>
</feature>
<dbReference type="RefSeq" id="XP_007323339.1">
    <property type="nucleotide sequence ID" value="XM_007323277.1"/>
</dbReference>
<dbReference type="OrthoDB" id="2532734at2759"/>
<accession>F8PAR6</accession>
<gene>
    <name evidence="2" type="ORF">SERLADRAFT_442720</name>
</gene>
<sequence length="104" mass="11424">MSKIINKVKEKTSGVRPSAGNADNNDQQHRDSEEQRFGILPHPAKSNNPAELENPQAGAGLNDNLGIQAHHAHGPHIPSRDVANNLEQPASREELRKRGEELNK</sequence>
<feature type="region of interest" description="Disordered" evidence="1">
    <location>
        <begin position="1"/>
        <end position="104"/>
    </location>
</feature>